<proteinExistence type="predicted"/>
<sequence>MFSVKHDKRVFKNGLFLFRRRTTRCLPLERGCPRATVIAHSLVASATKKARVDSCTESERRYQNERAGAELKLGGSSGKKTRRRFVVQHKHVEVDFAQRGADADRFR</sequence>
<dbReference type="AlphaFoldDB" id="A0A4C1WYT9"/>
<gene>
    <name evidence="1" type="ORF">EVAR_43857_1</name>
</gene>
<evidence type="ECO:0000313" key="1">
    <source>
        <dbReference type="EMBL" id="GBP56093.1"/>
    </source>
</evidence>
<protein>
    <submittedName>
        <fullName evidence="1">Uncharacterized protein</fullName>
    </submittedName>
</protein>
<keyword evidence="2" id="KW-1185">Reference proteome</keyword>
<accession>A0A4C1WYT9</accession>
<name>A0A4C1WYT9_EUMVA</name>
<dbReference type="Proteomes" id="UP000299102">
    <property type="component" value="Unassembled WGS sequence"/>
</dbReference>
<dbReference type="EMBL" id="BGZK01000684">
    <property type="protein sequence ID" value="GBP56093.1"/>
    <property type="molecule type" value="Genomic_DNA"/>
</dbReference>
<reference evidence="1 2" key="1">
    <citation type="journal article" date="2019" name="Commun. Biol.">
        <title>The bagworm genome reveals a unique fibroin gene that provides high tensile strength.</title>
        <authorList>
            <person name="Kono N."/>
            <person name="Nakamura H."/>
            <person name="Ohtoshi R."/>
            <person name="Tomita M."/>
            <person name="Numata K."/>
            <person name="Arakawa K."/>
        </authorList>
    </citation>
    <scope>NUCLEOTIDE SEQUENCE [LARGE SCALE GENOMIC DNA]</scope>
</reference>
<organism evidence="1 2">
    <name type="scientific">Eumeta variegata</name>
    <name type="common">Bagworm moth</name>
    <name type="synonym">Eumeta japonica</name>
    <dbReference type="NCBI Taxonomy" id="151549"/>
    <lineage>
        <taxon>Eukaryota</taxon>
        <taxon>Metazoa</taxon>
        <taxon>Ecdysozoa</taxon>
        <taxon>Arthropoda</taxon>
        <taxon>Hexapoda</taxon>
        <taxon>Insecta</taxon>
        <taxon>Pterygota</taxon>
        <taxon>Neoptera</taxon>
        <taxon>Endopterygota</taxon>
        <taxon>Lepidoptera</taxon>
        <taxon>Glossata</taxon>
        <taxon>Ditrysia</taxon>
        <taxon>Tineoidea</taxon>
        <taxon>Psychidae</taxon>
        <taxon>Oiketicinae</taxon>
        <taxon>Eumeta</taxon>
    </lineage>
</organism>
<evidence type="ECO:0000313" key="2">
    <source>
        <dbReference type="Proteomes" id="UP000299102"/>
    </source>
</evidence>
<comment type="caution">
    <text evidence="1">The sequence shown here is derived from an EMBL/GenBank/DDBJ whole genome shotgun (WGS) entry which is preliminary data.</text>
</comment>